<dbReference type="InterPro" id="IPR009432">
    <property type="entry name" value="DUF1075"/>
</dbReference>
<gene>
    <name evidence="6" type="ORF">XYLVIOL_LOCUS6382</name>
</gene>
<comment type="caution">
    <text evidence="6">The sequence shown here is derived from an EMBL/GenBank/DDBJ whole genome shotgun (WGS) entry which is preliminary data.</text>
</comment>
<evidence type="ECO:0000256" key="2">
    <source>
        <dbReference type="ARBA" id="ARBA00007363"/>
    </source>
</evidence>
<keyword evidence="4" id="KW-1133">Transmembrane helix</keyword>
<evidence type="ECO:0000256" key="4">
    <source>
        <dbReference type="ARBA" id="ARBA00022989"/>
    </source>
</evidence>
<dbReference type="EMBL" id="CAXAJV020001293">
    <property type="protein sequence ID" value="CAL7943931.1"/>
    <property type="molecule type" value="Genomic_DNA"/>
</dbReference>
<dbReference type="Proteomes" id="UP001642520">
    <property type="component" value="Unassembled WGS sequence"/>
</dbReference>
<keyword evidence="3" id="KW-0812">Transmembrane</keyword>
<proteinExistence type="inferred from homology"/>
<evidence type="ECO:0000313" key="6">
    <source>
        <dbReference type="EMBL" id="CAL7943931.1"/>
    </source>
</evidence>
<protein>
    <submittedName>
        <fullName evidence="6">Uncharacterized protein</fullName>
    </submittedName>
</protein>
<dbReference type="Pfam" id="PF06388">
    <property type="entry name" value="DUF1075"/>
    <property type="match status" value="1"/>
</dbReference>
<comment type="subcellular location">
    <subcellularLocation>
        <location evidence="1">Membrane</location>
        <topology evidence="1">Single-pass membrane protein</topology>
    </subcellularLocation>
</comment>
<evidence type="ECO:0000256" key="1">
    <source>
        <dbReference type="ARBA" id="ARBA00004167"/>
    </source>
</evidence>
<organism evidence="6 7">
    <name type="scientific">Xylocopa violacea</name>
    <name type="common">Violet carpenter bee</name>
    <name type="synonym">Apis violacea</name>
    <dbReference type="NCBI Taxonomy" id="135666"/>
    <lineage>
        <taxon>Eukaryota</taxon>
        <taxon>Metazoa</taxon>
        <taxon>Ecdysozoa</taxon>
        <taxon>Arthropoda</taxon>
        <taxon>Hexapoda</taxon>
        <taxon>Insecta</taxon>
        <taxon>Pterygota</taxon>
        <taxon>Neoptera</taxon>
        <taxon>Endopterygota</taxon>
        <taxon>Hymenoptera</taxon>
        <taxon>Apocrita</taxon>
        <taxon>Aculeata</taxon>
        <taxon>Apoidea</taxon>
        <taxon>Anthophila</taxon>
        <taxon>Apidae</taxon>
        <taxon>Xylocopa</taxon>
        <taxon>Xylocopa</taxon>
    </lineage>
</organism>
<name>A0ABP1NSC2_XYLVO</name>
<keyword evidence="7" id="KW-1185">Reference proteome</keyword>
<comment type="similarity">
    <text evidence="2">Belongs to the UPF0389 family.</text>
</comment>
<reference evidence="6 7" key="1">
    <citation type="submission" date="2024-08" db="EMBL/GenBank/DDBJ databases">
        <authorList>
            <person name="Will J Nash"/>
            <person name="Angela Man"/>
            <person name="Seanna McTaggart"/>
            <person name="Kendall Baker"/>
            <person name="Tom Barker"/>
            <person name="Leah Catchpole"/>
            <person name="Alex Durrant"/>
            <person name="Karim Gharbi"/>
            <person name="Naomi Irish"/>
            <person name="Gemy Kaithakottil"/>
            <person name="Debby Ku"/>
            <person name="Aaliyah Providence"/>
            <person name="Felix Shaw"/>
            <person name="David Swarbreck"/>
            <person name="Chris Watkins"/>
            <person name="Ann M. McCartney"/>
            <person name="Giulio Formenti"/>
            <person name="Alice Mouton"/>
            <person name="Noel Vella"/>
            <person name="Bjorn M von Reumont"/>
            <person name="Adriana Vella"/>
            <person name="Wilfried Haerty"/>
        </authorList>
    </citation>
    <scope>NUCLEOTIDE SEQUENCE [LARGE SCALE GENOMIC DNA]</scope>
</reference>
<sequence>MFCARLTRQLKLLRVRQLHSTLIKNEEKPISETNKTRKYTDSELKHSILGSPLHTVSNLDKRILVWVKRYPSMDKVPAQVSFDCIHRAHTQGKEMLQLESI</sequence>
<keyword evidence="5" id="KW-0472">Membrane</keyword>
<accession>A0ABP1NSC2</accession>
<evidence type="ECO:0000256" key="5">
    <source>
        <dbReference type="ARBA" id="ARBA00023136"/>
    </source>
</evidence>
<evidence type="ECO:0000313" key="7">
    <source>
        <dbReference type="Proteomes" id="UP001642520"/>
    </source>
</evidence>
<evidence type="ECO:0000256" key="3">
    <source>
        <dbReference type="ARBA" id="ARBA00022692"/>
    </source>
</evidence>